<comment type="caution">
    <text evidence="1">The sequence shown here is derived from an EMBL/GenBank/DDBJ whole genome shotgun (WGS) entry which is preliminary data.</text>
</comment>
<dbReference type="EMBL" id="BQNB010008527">
    <property type="protein sequence ID" value="GJS50589.1"/>
    <property type="molecule type" value="Genomic_DNA"/>
</dbReference>
<sequence length="53" mass="5944">GKLVLMDDDGKPLKKVDDSVNTDIDSKMEEMFNETAGFMASTNFKVDNSSKLW</sequence>
<accession>A0ABQ4WCH5</accession>
<reference evidence="1" key="1">
    <citation type="journal article" date="2022" name="Int. J. Mol. Sci.">
        <title>Draft Genome of Tanacetum Coccineum: Genomic Comparison of Closely Related Tanacetum-Family Plants.</title>
        <authorList>
            <person name="Yamashiro T."/>
            <person name="Shiraishi A."/>
            <person name="Nakayama K."/>
            <person name="Satake H."/>
        </authorList>
    </citation>
    <scope>NUCLEOTIDE SEQUENCE</scope>
</reference>
<reference evidence="1" key="2">
    <citation type="submission" date="2022-01" db="EMBL/GenBank/DDBJ databases">
        <authorList>
            <person name="Yamashiro T."/>
            <person name="Shiraishi A."/>
            <person name="Satake H."/>
            <person name="Nakayama K."/>
        </authorList>
    </citation>
    <scope>NUCLEOTIDE SEQUENCE</scope>
</reference>
<gene>
    <name evidence="1" type="ORF">Tco_0623951</name>
</gene>
<organism evidence="1 2">
    <name type="scientific">Tanacetum coccineum</name>
    <dbReference type="NCBI Taxonomy" id="301880"/>
    <lineage>
        <taxon>Eukaryota</taxon>
        <taxon>Viridiplantae</taxon>
        <taxon>Streptophyta</taxon>
        <taxon>Embryophyta</taxon>
        <taxon>Tracheophyta</taxon>
        <taxon>Spermatophyta</taxon>
        <taxon>Magnoliopsida</taxon>
        <taxon>eudicotyledons</taxon>
        <taxon>Gunneridae</taxon>
        <taxon>Pentapetalae</taxon>
        <taxon>asterids</taxon>
        <taxon>campanulids</taxon>
        <taxon>Asterales</taxon>
        <taxon>Asteraceae</taxon>
        <taxon>Asteroideae</taxon>
        <taxon>Anthemideae</taxon>
        <taxon>Anthemidinae</taxon>
        <taxon>Tanacetum</taxon>
    </lineage>
</organism>
<dbReference type="Proteomes" id="UP001151760">
    <property type="component" value="Unassembled WGS sequence"/>
</dbReference>
<feature type="non-terminal residue" evidence="1">
    <location>
        <position position="1"/>
    </location>
</feature>
<proteinExistence type="predicted"/>
<name>A0ABQ4WCH5_9ASTR</name>
<evidence type="ECO:0000313" key="2">
    <source>
        <dbReference type="Proteomes" id="UP001151760"/>
    </source>
</evidence>
<protein>
    <submittedName>
        <fullName evidence="1">Uncharacterized protein</fullName>
    </submittedName>
</protein>
<keyword evidence="2" id="KW-1185">Reference proteome</keyword>
<evidence type="ECO:0000313" key="1">
    <source>
        <dbReference type="EMBL" id="GJS50589.1"/>
    </source>
</evidence>